<gene>
    <name evidence="2" type="ORF">IAB90_01710</name>
</gene>
<proteinExistence type="predicted"/>
<keyword evidence="1" id="KW-0812">Transmembrane</keyword>
<evidence type="ECO:0000313" key="3">
    <source>
        <dbReference type="Proteomes" id="UP000824179"/>
    </source>
</evidence>
<protein>
    <submittedName>
        <fullName evidence="2">Uncharacterized protein</fullName>
    </submittedName>
</protein>
<comment type="caution">
    <text evidence="2">The sequence shown here is derived from an EMBL/GenBank/DDBJ whole genome shotgun (WGS) entry which is preliminary data.</text>
</comment>
<feature type="transmembrane region" description="Helical" evidence="1">
    <location>
        <begin position="121"/>
        <end position="143"/>
    </location>
</feature>
<dbReference type="AlphaFoldDB" id="A0A9D1DC08"/>
<keyword evidence="1" id="KW-1133">Transmembrane helix</keyword>
<feature type="transmembrane region" description="Helical" evidence="1">
    <location>
        <begin position="33"/>
        <end position="51"/>
    </location>
</feature>
<accession>A0A9D1DC08</accession>
<evidence type="ECO:0000313" key="2">
    <source>
        <dbReference type="EMBL" id="HIR39075.1"/>
    </source>
</evidence>
<dbReference type="EMBL" id="DVHB01000036">
    <property type="protein sequence ID" value="HIR39075.1"/>
    <property type="molecule type" value="Genomic_DNA"/>
</dbReference>
<feature type="transmembrane region" description="Helical" evidence="1">
    <location>
        <begin position="91"/>
        <end position="109"/>
    </location>
</feature>
<organism evidence="2 3">
    <name type="scientific">Candidatus Coproplasma stercoripullorum</name>
    <dbReference type="NCBI Taxonomy" id="2840751"/>
    <lineage>
        <taxon>Bacteria</taxon>
        <taxon>Bacillati</taxon>
        <taxon>Bacillota</taxon>
        <taxon>Clostridia</taxon>
        <taxon>Eubacteriales</taxon>
        <taxon>Candidatus Coproplasma</taxon>
    </lineage>
</organism>
<evidence type="ECO:0000256" key="1">
    <source>
        <dbReference type="SAM" id="Phobius"/>
    </source>
</evidence>
<keyword evidence="1" id="KW-0472">Membrane</keyword>
<name>A0A9D1DC08_9FIRM</name>
<sequence>MFWLRFIISVPACVALSYFLPRWITIGGAIGNIIWFAVDFALIAAVIAICLSLRLWKVFFVASSCYFIQHGAFCLDRVIRGALPINVGNYFVHYGFIALFLLAVWLIYWRKVTSESLDSVNWLDAVVLMFIALAVCIGVSSFSDDIEGDRGSG</sequence>
<reference evidence="2" key="2">
    <citation type="journal article" date="2021" name="PeerJ">
        <title>Extensive microbial diversity within the chicken gut microbiome revealed by metagenomics and culture.</title>
        <authorList>
            <person name="Gilroy R."/>
            <person name="Ravi A."/>
            <person name="Getino M."/>
            <person name="Pursley I."/>
            <person name="Horton D.L."/>
            <person name="Alikhan N.F."/>
            <person name="Baker D."/>
            <person name="Gharbi K."/>
            <person name="Hall N."/>
            <person name="Watson M."/>
            <person name="Adriaenssens E.M."/>
            <person name="Foster-Nyarko E."/>
            <person name="Jarju S."/>
            <person name="Secka A."/>
            <person name="Antonio M."/>
            <person name="Oren A."/>
            <person name="Chaudhuri R.R."/>
            <person name="La Ragione R."/>
            <person name="Hildebrand F."/>
            <person name="Pallen M.J."/>
        </authorList>
    </citation>
    <scope>NUCLEOTIDE SEQUENCE</scope>
    <source>
        <strain evidence="2">ChiW25-3613</strain>
    </source>
</reference>
<reference evidence="2" key="1">
    <citation type="submission" date="2020-10" db="EMBL/GenBank/DDBJ databases">
        <authorList>
            <person name="Gilroy R."/>
        </authorList>
    </citation>
    <scope>NUCLEOTIDE SEQUENCE</scope>
    <source>
        <strain evidence="2">ChiW25-3613</strain>
    </source>
</reference>
<dbReference type="Proteomes" id="UP000824179">
    <property type="component" value="Unassembled WGS sequence"/>
</dbReference>